<dbReference type="SUPFAM" id="SSF53335">
    <property type="entry name" value="S-adenosyl-L-methionine-dependent methyltransferases"/>
    <property type="match status" value="1"/>
</dbReference>
<dbReference type="PANTHER" id="PTHR43648:SF1">
    <property type="entry name" value="ELECTRON TRANSFER FLAVOPROTEIN BETA SUBUNIT LYSINE METHYLTRANSFERASE"/>
    <property type="match status" value="1"/>
</dbReference>
<evidence type="ECO:0000256" key="4">
    <source>
        <dbReference type="ARBA" id="ARBA00022679"/>
    </source>
</evidence>
<dbReference type="InterPro" id="IPR004498">
    <property type="entry name" value="Ribosomal_PrmA_MeTrfase"/>
</dbReference>
<reference evidence="7" key="2">
    <citation type="journal article" date="2021" name="PeerJ">
        <title>Extensive microbial diversity within the chicken gut microbiome revealed by metagenomics and culture.</title>
        <authorList>
            <person name="Gilroy R."/>
            <person name="Ravi A."/>
            <person name="Getino M."/>
            <person name="Pursley I."/>
            <person name="Horton D.L."/>
            <person name="Alikhan N.F."/>
            <person name="Baker D."/>
            <person name="Gharbi K."/>
            <person name="Hall N."/>
            <person name="Watson M."/>
            <person name="Adriaenssens E.M."/>
            <person name="Foster-Nyarko E."/>
            <person name="Jarju S."/>
            <person name="Secka A."/>
            <person name="Antonio M."/>
            <person name="Oren A."/>
            <person name="Chaudhuri R.R."/>
            <person name="La Ragione R."/>
            <person name="Hildebrand F."/>
            <person name="Pallen M.J."/>
        </authorList>
    </citation>
    <scope>NUCLEOTIDE SEQUENCE</scope>
    <source>
        <strain evidence="7">11300</strain>
    </source>
</reference>
<comment type="similarity">
    <text evidence="1 6">Belongs to the methyltransferase superfamily. PrmA family.</text>
</comment>
<comment type="subcellular location">
    <subcellularLocation>
        <location evidence="6">Cytoplasm</location>
    </subcellularLocation>
</comment>
<dbReference type="EMBL" id="DVMO01000063">
    <property type="protein sequence ID" value="HIU27609.1"/>
    <property type="molecule type" value="Genomic_DNA"/>
</dbReference>
<dbReference type="InterPro" id="IPR029063">
    <property type="entry name" value="SAM-dependent_MTases_sf"/>
</dbReference>
<accession>A0A9D1L788</accession>
<keyword evidence="7" id="KW-0687">Ribonucleoprotein</keyword>
<dbReference type="Gene3D" id="3.40.50.150">
    <property type="entry name" value="Vaccinia Virus protein VP39"/>
    <property type="match status" value="1"/>
</dbReference>
<evidence type="ECO:0000256" key="5">
    <source>
        <dbReference type="ARBA" id="ARBA00022691"/>
    </source>
</evidence>
<dbReference type="GO" id="GO:0005737">
    <property type="term" value="C:cytoplasm"/>
    <property type="evidence" value="ECO:0007669"/>
    <property type="project" value="UniProtKB-SubCell"/>
</dbReference>
<feature type="binding site" evidence="6">
    <location>
        <position position="273"/>
    </location>
    <ligand>
        <name>S-adenosyl-L-methionine</name>
        <dbReference type="ChEBI" id="CHEBI:59789"/>
    </ligand>
</feature>
<dbReference type="CDD" id="cd02440">
    <property type="entry name" value="AdoMet_MTases"/>
    <property type="match status" value="1"/>
</dbReference>
<feature type="binding site" evidence="6">
    <location>
        <position position="208"/>
    </location>
    <ligand>
        <name>S-adenosyl-L-methionine</name>
        <dbReference type="ChEBI" id="CHEBI:59789"/>
    </ligand>
</feature>
<dbReference type="GO" id="GO:0032259">
    <property type="term" value="P:methylation"/>
    <property type="evidence" value="ECO:0007669"/>
    <property type="project" value="UniProtKB-KW"/>
</dbReference>
<evidence type="ECO:0000256" key="3">
    <source>
        <dbReference type="ARBA" id="ARBA00022603"/>
    </source>
</evidence>
<evidence type="ECO:0000256" key="2">
    <source>
        <dbReference type="ARBA" id="ARBA00022490"/>
    </source>
</evidence>
<keyword evidence="4 6" id="KW-0808">Transferase</keyword>
<evidence type="ECO:0000256" key="1">
    <source>
        <dbReference type="ARBA" id="ARBA00009741"/>
    </source>
</evidence>
<comment type="caution">
    <text evidence="7">The sequence shown here is derived from an EMBL/GenBank/DDBJ whole genome shotgun (WGS) entry which is preliminary data.</text>
</comment>
<organism evidence="7 8">
    <name type="scientific">Candidatus Fimisoma avicola</name>
    <dbReference type="NCBI Taxonomy" id="2840826"/>
    <lineage>
        <taxon>Bacteria</taxon>
        <taxon>Bacillati</taxon>
        <taxon>Bacillota</taxon>
        <taxon>Clostridia</taxon>
        <taxon>Eubacteriales</taxon>
        <taxon>Candidatus Fimisoma</taxon>
    </lineage>
</organism>
<evidence type="ECO:0000313" key="8">
    <source>
        <dbReference type="Proteomes" id="UP000824091"/>
    </source>
</evidence>
<sequence length="342" mass="38222">MKYIQTDIEAEEEMLEPLTGFLLNHGITGTAVEDPADLELILNKEEDYEWDYISEKVMSMRDSRPRITFYLEDSVENRLLAAKIAEEAGQMFPGTDIRITWEDDSLWKDKWKEYFKPARITDRLTVKPTWEEYHPQEDELVIEIDPGMAFGTGTHETTSLCLKLMEVCLLKEGRSSGREKVRDPGKGCTQDHDRFTEKTDGPSVLDVGCGSGILSIGAALLGAEEILAIDIDPEAVRVTEENVRLNHVEKLVRVRQGNLVDGIDFKADLIVANLMADLVMELSAHVAGHLSLGGVFISSGILVEKAEEVAAAIRKAGFDIDEIRKDGMWCAIMAHLRQGSEK</sequence>
<name>A0A9D1L788_9FIRM</name>
<dbReference type="Pfam" id="PF06325">
    <property type="entry name" value="PrmA"/>
    <property type="match status" value="1"/>
</dbReference>
<protein>
    <recommendedName>
        <fullName evidence="6">Ribosomal protein L11 methyltransferase</fullName>
        <shortName evidence="6">L11 Mtase</shortName>
        <ecNumber evidence="6">2.1.1.-</ecNumber>
    </recommendedName>
</protein>
<dbReference type="AlphaFoldDB" id="A0A9D1L788"/>
<evidence type="ECO:0000256" key="6">
    <source>
        <dbReference type="HAMAP-Rule" id="MF_00735"/>
    </source>
</evidence>
<keyword evidence="3 6" id="KW-0489">Methyltransferase</keyword>
<dbReference type="HAMAP" id="MF_00735">
    <property type="entry name" value="Methyltr_PrmA"/>
    <property type="match status" value="1"/>
</dbReference>
<proteinExistence type="inferred from homology"/>
<comment type="catalytic activity">
    <reaction evidence="6">
        <text>L-lysyl-[protein] + 3 S-adenosyl-L-methionine = N(6),N(6),N(6)-trimethyl-L-lysyl-[protein] + 3 S-adenosyl-L-homocysteine + 3 H(+)</text>
        <dbReference type="Rhea" id="RHEA:54192"/>
        <dbReference type="Rhea" id="RHEA-COMP:9752"/>
        <dbReference type="Rhea" id="RHEA-COMP:13826"/>
        <dbReference type="ChEBI" id="CHEBI:15378"/>
        <dbReference type="ChEBI" id="CHEBI:29969"/>
        <dbReference type="ChEBI" id="CHEBI:57856"/>
        <dbReference type="ChEBI" id="CHEBI:59789"/>
        <dbReference type="ChEBI" id="CHEBI:61961"/>
    </reaction>
</comment>
<dbReference type="EC" id="2.1.1.-" evidence="6"/>
<keyword evidence="5 6" id="KW-0949">S-adenosyl-L-methionine</keyword>
<dbReference type="PANTHER" id="PTHR43648">
    <property type="entry name" value="ELECTRON TRANSFER FLAVOPROTEIN BETA SUBUNIT LYSINE METHYLTRANSFERASE"/>
    <property type="match status" value="1"/>
</dbReference>
<dbReference type="Proteomes" id="UP000824091">
    <property type="component" value="Unassembled WGS sequence"/>
</dbReference>
<gene>
    <name evidence="6" type="primary">prmA</name>
    <name evidence="7" type="ORF">IAD16_04470</name>
</gene>
<comment type="function">
    <text evidence="6">Methylates ribosomal protein L11.</text>
</comment>
<evidence type="ECO:0000313" key="7">
    <source>
        <dbReference type="EMBL" id="HIU27609.1"/>
    </source>
</evidence>
<dbReference type="GO" id="GO:0008276">
    <property type="term" value="F:protein methyltransferase activity"/>
    <property type="evidence" value="ECO:0007669"/>
    <property type="project" value="UniProtKB-UniRule"/>
</dbReference>
<keyword evidence="2 6" id="KW-0963">Cytoplasm</keyword>
<reference evidence="7" key="1">
    <citation type="submission" date="2020-10" db="EMBL/GenBank/DDBJ databases">
        <authorList>
            <person name="Gilroy R."/>
        </authorList>
    </citation>
    <scope>NUCLEOTIDE SEQUENCE</scope>
    <source>
        <strain evidence="7">11300</strain>
    </source>
</reference>
<dbReference type="InterPro" id="IPR050078">
    <property type="entry name" value="Ribosomal_L11_MeTrfase_PrmA"/>
</dbReference>
<keyword evidence="7" id="KW-0689">Ribosomal protein</keyword>
<feature type="binding site" evidence="6">
    <location>
        <position position="230"/>
    </location>
    <ligand>
        <name>S-adenosyl-L-methionine</name>
        <dbReference type="ChEBI" id="CHEBI:59789"/>
    </ligand>
</feature>
<feature type="binding site" evidence="6">
    <location>
        <position position="158"/>
    </location>
    <ligand>
        <name>S-adenosyl-L-methionine</name>
        <dbReference type="ChEBI" id="CHEBI:59789"/>
    </ligand>
</feature>
<dbReference type="PIRSF" id="PIRSF000401">
    <property type="entry name" value="RPL11_MTase"/>
    <property type="match status" value="1"/>
</dbReference>
<dbReference type="GO" id="GO:0005840">
    <property type="term" value="C:ribosome"/>
    <property type="evidence" value="ECO:0007669"/>
    <property type="project" value="UniProtKB-KW"/>
</dbReference>